<dbReference type="SMART" id="SM00494">
    <property type="entry name" value="ChtBD2"/>
    <property type="match status" value="1"/>
</dbReference>
<dbReference type="InterPro" id="IPR001579">
    <property type="entry name" value="Glyco_hydro_18_chit_AS"/>
</dbReference>
<evidence type="ECO:0000259" key="8">
    <source>
        <dbReference type="PROSITE" id="PS50940"/>
    </source>
</evidence>
<dbReference type="Pfam" id="PF01607">
    <property type="entry name" value="CBM_14"/>
    <property type="match status" value="1"/>
</dbReference>
<feature type="region of interest" description="Disordered" evidence="7">
    <location>
        <begin position="286"/>
        <end position="376"/>
    </location>
</feature>
<dbReference type="Gene3D" id="3.20.20.80">
    <property type="entry name" value="Glycosidases"/>
    <property type="match status" value="2"/>
</dbReference>
<dbReference type="SUPFAM" id="SSF54556">
    <property type="entry name" value="Chitinase insertion domain"/>
    <property type="match status" value="1"/>
</dbReference>
<evidence type="ECO:0000256" key="7">
    <source>
        <dbReference type="SAM" id="MobiDB-lite"/>
    </source>
</evidence>
<dbReference type="InterPro" id="IPR050314">
    <property type="entry name" value="Glycosyl_Hydrlase_18"/>
</dbReference>
<dbReference type="InterPro" id="IPR017853">
    <property type="entry name" value="GH"/>
</dbReference>
<dbReference type="EMBL" id="JAODUO010000448">
    <property type="protein sequence ID" value="KAK2180318.1"/>
    <property type="molecule type" value="Genomic_DNA"/>
</dbReference>
<evidence type="ECO:0008006" key="12">
    <source>
        <dbReference type="Google" id="ProtNLM"/>
    </source>
</evidence>
<feature type="region of interest" description="Disordered" evidence="7">
    <location>
        <begin position="404"/>
        <end position="457"/>
    </location>
</feature>
<dbReference type="SUPFAM" id="SSF57625">
    <property type="entry name" value="Invertebrate chitin-binding proteins"/>
    <property type="match status" value="1"/>
</dbReference>
<dbReference type="InterPro" id="IPR001223">
    <property type="entry name" value="Glyco_hydro18_cat"/>
</dbReference>
<accession>A0AAD9KZ24</accession>
<dbReference type="Gene3D" id="3.10.50.10">
    <property type="match status" value="1"/>
</dbReference>
<dbReference type="SMART" id="SM00636">
    <property type="entry name" value="Glyco_18"/>
    <property type="match status" value="1"/>
</dbReference>
<dbReference type="PANTHER" id="PTHR11177">
    <property type="entry name" value="CHITINASE"/>
    <property type="match status" value="1"/>
</dbReference>
<dbReference type="Pfam" id="PF00704">
    <property type="entry name" value="Glyco_hydro_18"/>
    <property type="match status" value="1"/>
</dbReference>
<evidence type="ECO:0000313" key="10">
    <source>
        <dbReference type="EMBL" id="KAK2180318.1"/>
    </source>
</evidence>
<dbReference type="GO" id="GO:0005576">
    <property type="term" value="C:extracellular region"/>
    <property type="evidence" value="ECO:0007669"/>
    <property type="project" value="InterPro"/>
</dbReference>
<evidence type="ECO:0000256" key="1">
    <source>
        <dbReference type="ARBA" id="ARBA00009121"/>
    </source>
</evidence>
<name>A0AAD9KZ24_RIDPI</name>
<keyword evidence="3 6" id="KW-0378">Hydrolase</keyword>
<evidence type="ECO:0000256" key="4">
    <source>
        <dbReference type="ARBA" id="ARBA00023157"/>
    </source>
</evidence>
<evidence type="ECO:0000259" key="9">
    <source>
        <dbReference type="PROSITE" id="PS51910"/>
    </source>
</evidence>
<dbReference type="GO" id="GO:0006032">
    <property type="term" value="P:chitin catabolic process"/>
    <property type="evidence" value="ECO:0007669"/>
    <property type="project" value="TreeGrafter"/>
</dbReference>
<proteinExistence type="inferred from homology"/>
<evidence type="ECO:0000256" key="2">
    <source>
        <dbReference type="ARBA" id="ARBA00022669"/>
    </source>
</evidence>
<sequence>MTAMLSSYENRREFVETSIVFLRKRNFDGLDLDFEYPGSRGSPKEDKQLFTLLCKELIAGFEEEAFRYNRDRLLLSAAVGAGKRTIDNGYEVNEIMKYLDFVSVMTYDLHGEWDNEVGHSSALYPAANDTGDNLFLNVDWAANYWVQLGVPRHKLVIGMATYGRGFTLADRDQYDVGAAIRGKSAAGTYTREPGFLAYYEVCQKLSDGAIRVWNDDQKVPFVKDRDQLVAFEHEGSLGLKVNWMKRNGFGGWMVWDLDMDDFDGRFCGQGRYPLIRKLNEVLAETTSDRVTTSPPTIPGRTTTGPLMKTTSTSLPTSRAVTTSTQRTPERTSLPEKNRTTTQANETTASFENLPRNRTDRATTTAPPRGMFSDASFGEELTTVSTPDEADEPTDAVPDNAEEYSNALTTQPTASNRSRTTTRVATEAPPSETNSSPAVGAQTTESAEAVSGSPTTRALTHDPEEFTCLHKSNGVYTNPSDCYGFYFCVWNKKVPKRCPSGLVFDPALLVCNWSWQVKRDC</sequence>
<feature type="compositionally biased region" description="Polar residues" evidence="7">
    <location>
        <begin position="339"/>
        <end position="350"/>
    </location>
</feature>
<dbReference type="GO" id="GO:0008061">
    <property type="term" value="F:chitin binding"/>
    <property type="evidence" value="ECO:0007669"/>
    <property type="project" value="UniProtKB-KW"/>
</dbReference>
<evidence type="ECO:0000256" key="6">
    <source>
        <dbReference type="RuleBase" id="RU000489"/>
    </source>
</evidence>
<keyword evidence="4" id="KW-1015">Disulfide bond</keyword>
<organism evidence="10 11">
    <name type="scientific">Ridgeia piscesae</name>
    <name type="common">Tubeworm</name>
    <dbReference type="NCBI Taxonomy" id="27915"/>
    <lineage>
        <taxon>Eukaryota</taxon>
        <taxon>Metazoa</taxon>
        <taxon>Spiralia</taxon>
        <taxon>Lophotrochozoa</taxon>
        <taxon>Annelida</taxon>
        <taxon>Polychaeta</taxon>
        <taxon>Sedentaria</taxon>
        <taxon>Canalipalpata</taxon>
        <taxon>Sabellida</taxon>
        <taxon>Siboglinidae</taxon>
        <taxon>Ridgeia</taxon>
    </lineage>
</organism>
<feature type="compositionally biased region" description="Polar residues" evidence="7">
    <location>
        <begin position="308"/>
        <end position="326"/>
    </location>
</feature>
<feature type="compositionally biased region" description="Polar residues" evidence="7">
    <location>
        <begin position="430"/>
        <end position="457"/>
    </location>
</feature>
<dbReference type="PROSITE" id="PS51910">
    <property type="entry name" value="GH18_2"/>
    <property type="match status" value="1"/>
</dbReference>
<dbReference type="PANTHER" id="PTHR11177:SF317">
    <property type="entry name" value="CHITINASE 12-RELATED"/>
    <property type="match status" value="1"/>
</dbReference>
<dbReference type="GO" id="GO:0004568">
    <property type="term" value="F:chitinase activity"/>
    <property type="evidence" value="ECO:0007669"/>
    <property type="project" value="TreeGrafter"/>
</dbReference>
<protein>
    <recommendedName>
        <fullName evidence="12">Chitinase</fullName>
    </recommendedName>
</protein>
<dbReference type="PROSITE" id="PS01095">
    <property type="entry name" value="GH18_1"/>
    <property type="match status" value="1"/>
</dbReference>
<feature type="compositionally biased region" description="Basic and acidic residues" evidence="7">
    <location>
        <begin position="327"/>
        <end position="338"/>
    </location>
</feature>
<dbReference type="InterPro" id="IPR002557">
    <property type="entry name" value="Chitin-bd_dom"/>
</dbReference>
<dbReference type="InterPro" id="IPR011583">
    <property type="entry name" value="Chitinase_II/V-like_cat"/>
</dbReference>
<dbReference type="InterPro" id="IPR036508">
    <property type="entry name" value="Chitin-bd_dom_sf"/>
</dbReference>
<dbReference type="GO" id="GO:0005975">
    <property type="term" value="P:carbohydrate metabolic process"/>
    <property type="evidence" value="ECO:0007669"/>
    <property type="project" value="InterPro"/>
</dbReference>
<feature type="domain" description="Chitin-binding type-2" evidence="8">
    <location>
        <begin position="464"/>
        <end position="520"/>
    </location>
</feature>
<dbReference type="InterPro" id="IPR029070">
    <property type="entry name" value="Chitinase_insertion_sf"/>
</dbReference>
<dbReference type="PROSITE" id="PS50940">
    <property type="entry name" value="CHIT_BIND_II"/>
    <property type="match status" value="1"/>
</dbReference>
<reference evidence="10" key="1">
    <citation type="journal article" date="2023" name="Mol. Biol. Evol.">
        <title>Third-Generation Sequencing Reveals the Adaptive Role of the Epigenome in Three Deep-Sea Polychaetes.</title>
        <authorList>
            <person name="Perez M."/>
            <person name="Aroh O."/>
            <person name="Sun Y."/>
            <person name="Lan Y."/>
            <person name="Juniper S.K."/>
            <person name="Young C.R."/>
            <person name="Angers B."/>
            <person name="Qian P.Y."/>
        </authorList>
    </citation>
    <scope>NUCLEOTIDE SEQUENCE</scope>
    <source>
        <strain evidence="10">R07B-5</strain>
    </source>
</reference>
<keyword evidence="5 6" id="KW-0326">Glycosidase</keyword>
<evidence type="ECO:0000256" key="5">
    <source>
        <dbReference type="ARBA" id="ARBA00023295"/>
    </source>
</evidence>
<dbReference type="Proteomes" id="UP001209878">
    <property type="component" value="Unassembled WGS sequence"/>
</dbReference>
<dbReference type="AlphaFoldDB" id="A0AAD9KZ24"/>
<gene>
    <name evidence="10" type="ORF">NP493_450g02058</name>
</gene>
<evidence type="ECO:0000313" key="11">
    <source>
        <dbReference type="Proteomes" id="UP001209878"/>
    </source>
</evidence>
<keyword evidence="2" id="KW-0147">Chitin-binding</keyword>
<dbReference type="SUPFAM" id="SSF51445">
    <property type="entry name" value="(Trans)glycosidases"/>
    <property type="match status" value="1"/>
</dbReference>
<feature type="compositionally biased region" description="Low complexity" evidence="7">
    <location>
        <begin position="291"/>
        <end position="305"/>
    </location>
</feature>
<dbReference type="FunFam" id="3.10.50.10:FF:000001">
    <property type="entry name" value="Chitinase 3-like 1"/>
    <property type="match status" value="1"/>
</dbReference>
<comment type="caution">
    <text evidence="10">The sequence shown here is derived from an EMBL/GenBank/DDBJ whole genome shotgun (WGS) entry which is preliminary data.</text>
</comment>
<feature type="compositionally biased region" description="Polar residues" evidence="7">
    <location>
        <begin position="405"/>
        <end position="423"/>
    </location>
</feature>
<evidence type="ECO:0000256" key="3">
    <source>
        <dbReference type="ARBA" id="ARBA00022801"/>
    </source>
</evidence>
<feature type="domain" description="GH18" evidence="9">
    <location>
        <begin position="1"/>
        <end position="285"/>
    </location>
</feature>
<comment type="similarity">
    <text evidence="1">Belongs to the glycosyl hydrolase 18 family. Chitinase class II subfamily.</text>
</comment>
<keyword evidence="11" id="KW-1185">Reference proteome</keyword>